<dbReference type="InterPro" id="IPR036436">
    <property type="entry name" value="Disintegrin_dom_sf"/>
</dbReference>
<dbReference type="FunFam" id="4.10.70.10:FF:000003">
    <property type="entry name" value="Disintegrin and metalloproteinase domain-containing protein 17"/>
    <property type="match status" value="1"/>
</dbReference>
<dbReference type="WBParaSite" id="TMUE_2000010476.1">
    <property type="protein sequence ID" value="TMUE_2000010476.1"/>
    <property type="gene ID" value="WBGene00289214"/>
</dbReference>
<dbReference type="AlphaFoldDB" id="A0A5S6QSY0"/>
<dbReference type="GO" id="GO:0004222">
    <property type="term" value="F:metalloendopeptidase activity"/>
    <property type="evidence" value="ECO:0007669"/>
    <property type="project" value="InterPro"/>
</dbReference>
<dbReference type="GO" id="GO:0016020">
    <property type="term" value="C:membrane"/>
    <property type="evidence" value="ECO:0007669"/>
    <property type="project" value="UniProtKB-SubCell"/>
</dbReference>
<reference evidence="12" key="1">
    <citation type="submission" date="2019-12" db="UniProtKB">
        <authorList>
            <consortium name="WormBaseParasite"/>
        </authorList>
    </citation>
    <scope>IDENTIFICATION</scope>
</reference>
<evidence type="ECO:0000256" key="5">
    <source>
        <dbReference type="ARBA" id="ARBA00023157"/>
    </source>
</evidence>
<evidence type="ECO:0000256" key="2">
    <source>
        <dbReference type="ARBA" id="ARBA00022692"/>
    </source>
</evidence>
<evidence type="ECO:0000256" key="8">
    <source>
        <dbReference type="SAM" id="SignalP"/>
    </source>
</evidence>
<sequence>MVRRAMLLMFCNILLFANGQVFDSGEPTVEPFFMNLFNFQLTNLQAYDQEVVYPIRESDGPFHGPARNSDLAERLKCHTNYCTFIMFTKWGGFRLIARRNRVLIPPIARYKIFLHLKFVDEFKRKWMENCYFQGEEHGHPNSHVSLSNCDGLRGFIALQNQAFLIIPMKPDNFTAYPHLLIRITTNHYLTCDEKLMTSFRPMRRAFPIAEADDDLKRLHSRNVRRNVSTSNIGSIATETKYMELNLLVDKDAAKWTGMDLDATFNFFLESLNTLDLFLQRLNVRMSLVRAEFWLSKNRAKVEPDLLETLKRLARFRARRTRSIHNDITLLLTASDHNITQMAYFANSMCTMKAAGLLSLSDKFHPLYTSMQMAYLIGRMLGMDHDGDGEELDGKEAVSLMGKPCRVQEAVQKNYIQLYQYTDHSKQEFLELLNSGQGHCLFNFPLRSSSLGSCGNKIIDEGEECDCGTMDECASVDPCCAPLTCKLKTEAQCPKGPCCEECQYATSKTVCRPSVDPICDFSEFCMPYPKAECPANAYKRDGTVCGDNNDGYCYHGRCIRADQQCQELEGPEYSVADDACFRKFNTMGSPLGHCGIDQWMKPVACTEKNYQCGVLFCKSRESSVKFAPYPNSVGMEDADIFACSENVPLTPQLVKDGTRCGAHGLCEAQRCIPVEEILLRANCSATYASLPCSGHGACTNLNTCICELGWTSHDCSYKMEVGFMEQENKEISQATFDDQDFNDIEMIDFAMTIISGIAIPVIVILLLLFCFLWWKHWKCVRRDASWDVP</sequence>
<protein>
    <submittedName>
        <fullName evidence="12">Disintegrin domain-containing protein</fullName>
    </submittedName>
</protein>
<dbReference type="Gene3D" id="3.40.390.10">
    <property type="entry name" value="Collagenase (Catalytic Domain)"/>
    <property type="match status" value="1"/>
</dbReference>
<dbReference type="InterPro" id="IPR024079">
    <property type="entry name" value="MetalloPept_cat_dom_sf"/>
</dbReference>
<dbReference type="Gene3D" id="2.10.25.10">
    <property type="entry name" value="Laminin"/>
    <property type="match status" value="1"/>
</dbReference>
<dbReference type="InterPro" id="IPR018358">
    <property type="entry name" value="Disintegrin_CS"/>
</dbReference>
<evidence type="ECO:0000256" key="3">
    <source>
        <dbReference type="ARBA" id="ARBA00022989"/>
    </source>
</evidence>
<dbReference type="PANTHER" id="PTHR11905">
    <property type="entry name" value="ADAM A DISINTEGRIN AND METALLOPROTEASE DOMAIN"/>
    <property type="match status" value="1"/>
</dbReference>
<dbReference type="PANTHER" id="PTHR11905:SF159">
    <property type="entry name" value="ADAM METALLOPROTEASE"/>
    <property type="match status" value="1"/>
</dbReference>
<dbReference type="PROSITE" id="PS50215">
    <property type="entry name" value="ADAM_MEPRO"/>
    <property type="match status" value="1"/>
</dbReference>
<evidence type="ECO:0000256" key="7">
    <source>
        <dbReference type="SAM" id="Phobius"/>
    </source>
</evidence>
<dbReference type="PROSITE" id="PS01186">
    <property type="entry name" value="EGF_2"/>
    <property type="match status" value="1"/>
</dbReference>
<evidence type="ECO:0000256" key="6">
    <source>
        <dbReference type="PROSITE-ProRule" id="PRU00276"/>
    </source>
</evidence>
<keyword evidence="2 7" id="KW-0812">Transmembrane</keyword>
<feature type="domain" description="Peptidase M12B" evidence="10">
    <location>
        <begin position="240"/>
        <end position="444"/>
    </location>
</feature>
<feature type="domain" description="Disintegrin" evidence="9">
    <location>
        <begin position="450"/>
        <end position="540"/>
    </location>
</feature>
<evidence type="ECO:0000256" key="1">
    <source>
        <dbReference type="ARBA" id="ARBA00004167"/>
    </source>
</evidence>
<comment type="subcellular location">
    <subcellularLocation>
        <location evidence="1">Membrane</location>
        <topology evidence="1">Single-pass membrane protein</topology>
    </subcellularLocation>
</comment>
<dbReference type="Pfam" id="PF00200">
    <property type="entry name" value="Disintegrin"/>
    <property type="match status" value="1"/>
</dbReference>
<feature type="chain" id="PRO_5024420098" evidence="8">
    <location>
        <begin position="20"/>
        <end position="788"/>
    </location>
</feature>
<evidence type="ECO:0000259" key="9">
    <source>
        <dbReference type="PROSITE" id="PS50214"/>
    </source>
</evidence>
<proteinExistence type="predicted"/>
<dbReference type="Pfam" id="PF08516">
    <property type="entry name" value="ADAM_CR"/>
    <property type="match status" value="1"/>
</dbReference>
<dbReference type="InterPro" id="IPR000742">
    <property type="entry name" value="EGF"/>
</dbReference>
<dbReference type="STRING" id="70415.A0A5S6QSY0"/>
<keyword evidence="8" id="KW-0732">Signal</keyword>
<dbReference type="InterPro" id="IPR001590">
    <property type="entry name" value="Peptidase_M12B"/>
</dbReference>
<feature type="signal peptide" evidence="8">
    <location>
        <begin position="1"/>
        <end position="19"/>
    </location>
</feature>
<dbReference type="InterPro" id="IPR001762">
    <property type="entry name" value="Disintegrin_dom"/>
</dbReference>
<organism evidence="11 12">
    <name type="scientific">Trichuris muris</name>
    <name type="common">Mouse whipworm</name>
    <dbReference type="NCBI Taxonomy" id="70415"/>
    <lineage>
        <taxon>Eukaryota</taxon>
        <taxon>Metazoa</taxon>
        <taxon>Ecdysozoa</taxon>
        <taxon>Nematoda</taxon>
        <taxon>Enoplea</taxon>
        <taxon>Dorylaimia</taxon>
        <taxon>Trichinellida</taxon>
        <taxon>Trichuridae</taxon>
        <taxon>Trichuris</taxon>
    </lineage>
</organism>
<dbReference type="Proteomes" id="UP000046395">
    <property type="component" value="Unassembled WGS sequence"/>
</dbReference>
<dbReference type="InterPro" id="IPR006586">
    <property type="entry name" value="ADAM_Cys-rich"/>
</dbReference>
<dbReference type="SMART" id="SM00050">
    <property type="entry name" value="DISIN"/>
    <property type="match status" value="1"/>
</dbReference>
<comment type="caution">
    <text evidence="6">Lacks conserved residue(s) required for the propagation of feature annotation.</text>
</comment>
<keyword evidence="4 7" id="KW-0472">Membrane</keyword>
<dbReference type="SUPFAM" id="SSF57552">
    <property type="entry name" value="Blood coagulation inhibitor (disintegrin)"/>
    <property type="match status" value="1"/>
</dbReference>
<dbReference type="Gene3D" id="4.10.70.10">
    <property type="entry name" value="Disintegrin domain"/>
    <property type="match status" value="1"/>
</dbReference>
<dbReference type="GO" id="GO:0006509">
    <property type="term" value="P:membrane protein ectodomain proteolysis"/>
    <property type="evidence" value="ECO:0007669"/>
    <property type="project" value="TreeGrafter"/>
</dbReference>
<evidence type="ECO:0000259" key="10">
    <source>
        <dbReference type="PROSITE" id="PS50215"/>
    </source>
</evidence>
<keyword evidence="5" id="KW-1015">Disulfide bond</keyword>
<dbReference type="SMART" id="SM00608">
    <property type="entry name" value="ACR"/>
    <property type="match status" value="1"/>
</dbReference>
<name>A0A5S6QSY0_TRIMR</name>
<evidence type="ECO:0000256" key="4">
    <source>
        <dbReference type="ARBA" id="ARBA00023136"/>
    </source>
</evidence>
<dbReference type="PROSITE" id="PS50214">
    <property type="entry name" value="DISINTEGRIN_2"/>
    <property type="match status" value="1"/>
</dbReference>
<evidence type="ECO:0000313" key="11">
    <source>
        <dbReference type="Proteomes" id="UP000046395"/>
    </source>
</evidence>
<dbReference type="SUPFAM" id="SSF55486">
    <property type="entry name" value="Metalloproteases ('zincins'), catalytic domain"/>
    <property type="match status" value="1"/>
</dbReference>
<dbReference type="Pfam" id="PF01421">
    <property type="entry name" value="Reprolysin"/>
    <property type="match status" value="1"/>
</dbReference>
<evidence type="ECO:0000313" key="12">
    <source>
        <dbReference type="WBParaSite" id="TMUE_2000010476.1"/>
    </source>
</evidence>
<keyword evidence="3 7" id="KW-1133">Transmembrane helix</keyword>
<keyword evidence="11" id="KW-1185">Reference proteome</keyword>
<feature type="transmembrane region" description="Helical" evidence="7">
    <location>
        <begin position="748"/>
        <end position="773"/>
    </location>
</feature>
<dbReference type="PROSITE" id="PS00427">
    <property type="entry name" value="DISINTEGRIN_1"/>
    <property type="match status" value="1"/>
</dbReference>
<accession>A0A5S6QSY0</accession>